<organism evidence="1 2">
    <name type="scientific">Rhizopus oryzae</name>
    <name type="common">Mucormycosis agent</name>
    <name type="synonym">Rhizopus arrhizus var. delemar</name>
    <dbReference type="NCBI Taxonomy" id="64495"/>
    <lineage>
        <taxon>Eukaryota</taxon>
        <taxon>Fungi</taxon>
        <taxon>Fungi incertae sedis</taxon>
        <taxon>Mucoromycota</taxon>
        <taxon>Mucoromycotina</taxon>
        <taxon>Mucoromycetes</taxon>
        <taxon>Mucorales</taxon>
        <taxon>Mucorineae</taxon>
        <taxon>Rhizopodaceae</taxon>
        <taxon>Rhizopus</taxon>
    </lineage>
</organism>
<evidence type="ECO:0000313" key="1">
    <source>
        <dbReference type="EMBL" id="KAG1296974.1"/>
    </source>
</evidence>
<dbReference type="AlphaFoldDB" id="A0A9P6WVX3"/>
<comment type="caution">
    <text evidence="1">The sequence shown here is derived from an EMBL/GenBank/DDBJ whole genome shotgun (WGS) entry which is preliminary data.</text>
</comment>
<keyword evidence="2" id="KW-1185">Reference proteome</keyword>
<sequence>MVAFRDRNPHFLVALQPKWYLSTGKCIEDELFAFGMQCHHDHPSHSFITDTRDRNYKTYEVFSPAELDEIKAFEEKKLPIMPTELRDYINSFNKNSIQELRRQIVQSQEFDQEYSHKDSHDYDWVRFTIYSLLREYEAGSLNKEHSEAWYMAHVWHSIDTVFNGEDEITVLRGETNSSSSSKRKNIDQSQQ</sequence>
<dbReference type="Proteomes" id="UP000716291">
    <property type="component" value="Unassembled WGS sequence"/>
</dbReference>
<accession>A0A9P6WVX3</accession>
<gene>
    <name evidence="1" type="ORF">G6F64_013116</name>
</gene>
<name>A0A9P6WVX3_RHIOR</name>
<reference evidence="1" key="1">
    <citation type="journal article" date="2020" name="Microb. Genom.">
        <title>Genetic diversity of clinical and environmental Mucorales isolates obtained from an investigation of mucormycosis cases among solid organ transplant recipients.</title>
        <authorList>
            <person name="Nguyen M.H."/>
            <person name="Kaul D."/>
            <person name="Muto C."/>
            <person name="Cheng S.J."/>
            <person name="Richter R.A."/>
            <person name="Bruno V.M."/>
            <person name="Liu G."/>
            <person name="Beyhan S."/>
            <person name="Sundermann A.J."/>
            <person name="Mounaud S."/>
            <person name="Pasculle A.W."/>
            <person name="Nierman W.C."/>
            <person name="Driscoll E."/>
            <person name="Cumbie R."/>
            <person name="Clancy C.J."/>
            <person name="Dupont C.L."/>
        </authorList>
    </citation>
    <scope>NUCLEOTIDE SEQUENCE</scope>
    <source>
        <strain evidence="1">GL11</strain>
    </source>
</reference>
<protein>
    <submittedName>
        <fullName evidence="1">Uncharacterized protein</fullName>
    </submittedName>
</protein>
<dbReference type="OrthoDB" id="2385582at2759"/>
<dbReference type="EMBL" id="JAANQT010004827">
    <property type="protein sequence ID" value="KAG1296974.1"/>
    <property type="molecule type" value="Genomic_DNA"/>
</dbReference>
<proteinExistence type="predicted"/>
<evidence type="ECO:0000313" key="2">
    <source>
        <dbReference type="Proteomes" id="UP000716291"/>
    </source>
</evidence>